<organism evidence="1 2">
    <name type="scientific">Penicillium nordicum</name>
    <dbReference type="NCBI Taxonomy" id="229535"/>
    <lineage>
        <taxon>Eukaryota</taxon>
        <taxon>Fungi</taxon>
        <taxon>Dikarya</taxon>
        <taxon>Ascomycota</taxon>
        <taxon>Pezizomycotina</taxon>
        <taxon>Eurotiomycetes</taxon>
        <taxon>Eurotiomycetidae</taxon>
        <taxon>Eurotiales</taxon>
        <taxon>Aspergillaceae</taxon>
        <taxon>Penicillium</taxon>
    </lineage>
</organism>
<reference evidence="1 2" key="1">
    <citation type="submission" date="2015-08" db="EMBL/GenBank/DDBJ databases">
        <title>Genome sequencing of Penicillium nordicum.</title>
        <authorList>
            <person name="Nguyen H.D."/>
            <person name="Seifert K.A."/>
        </authorList>
    </citation>
    <scope>NUCLEOTIDE SEQUENCE [LARGE SCALE GENOMIC DNA]</scope>
    <source>
        <strain evidence="1 2">DAOMC 185683</strain>
    </source>
</reference>
<proteinExistence type="predicted"/>
<protein>
    <submittedName>
        <fullName evidence="1">Uncharacterized protein</fullName>
    </submittedName>
</protein>
<dbReference type="EMBL" id="LHQQ01000321">
    <property type="protein sequence ID" value="KOS37420.1"/>
    <property type="molecule type" value="Genomic_DNA"/>
</dbReference>
<dbReference type="Proteomes" id="UP000037696">
    <property type="component" value="Unassembled WGS sequence"/>
</dbReference>
<dbReference type="AlphaFoldDB" id="A0A0M8NZM1"/>
<accession>A0A0M8NZM1</accession>
<gene>
    <name evidence="1" type="ORF">ACN38_g11787</name>
</gene>
<sequence>MESRKKAVSAADYSYEILKAPFALSQVYLSLPMIVDQTFHLPKPTKDLYQCIECHHRPPRIDPMIFSNRIRHTFRIWVRKRVITNPRIREILLNNLYPASTHICIALNHR</sequence>
<name>A0A0M8NZM1_9EURO</name>
<evidence type="ECO:0000313" key="2">
    <source>
        <dbReference type="Proteomes" id="UP000037696"/>
    </source>
</evidence>
<keyword evidence="2" id="KW-1185">Reference proteome</keyword>
<comment type="caution">
    <text evidence="1">The sequence shown here is derived from an EMBL/GenBank/DDBJ whole genome shotgun (WGS) entry which is preliminary data.</text>
</comment>
<evidence type="ECO:0000313" key="1">
    <source>
        <dbReference type="EMBL" id="KOS37420.1"/>
    </source>
</evidence>